<dbReference type="CDD" id="cd02219">
    <property type="entry name" value="cupin_YjlB-like"/>
    <property type="match status" value="1"/>
</dbReference>
<dbReference type="PANTHER" id="PTHR36448:SF3">
    <property type="entry name" value="CUPIN TYPE-2 DOMAIN-CONTAINING PROTEIN"/>
    <property type="match status" value="1"/>
</dbReference>
<dbReference type="OrthoDB" id="2589563at2759"/>
<dbReference type="EMBL" id="DS989824">
    <property type="protein sequence ID" value="EFR00563.1"/>
    <property type="molecule type" value="Genomic_DNA"/>
</dbReference>
<dbReference type="PANTHER" id="PTHR36448">
    <property type="entry name" value="BLR7373 PROTEIN"/>
    <property type="match status" value="1"/>
</dbReference>
<dbReference type="Proteomes" id="UP000002669">
    <property type="component" value="Unassembled WGS sequence"/>
</dbReference>
<dbReference type="HOGENOM" id="CLU_084522_3_0_1"/>
<protein>
    <submittedName>
        <fullName evidence="2">Cupin domain-containing protein</fullName>
    </submittedName>
</protein>
<dbReference type="STRING" id="535722.E4USP8"/>
<keyword evidence="3" id="KW-1185">Reference proteome</keyword>
<dbReference type="InterPro" id="IPR014710">
    <property type="entry name" value="RmlC-like_jellyroll"/>
</dbReference>
<dbReference type="InterPro" id="IPR014500">
    <property type="entry name" value="UCP019307_cupin"/>
</dbReference>
<name>E4USP8_ARTGP</name>
<proteinExistence type="predicted"/>
<dbReference type="OMA" id="GIFDYHH"/>
<dbReference type="Pfam" id="PF00190">
    <property type="entry name" value="Cupin_1"/>
    <property type="match status" value="1"/>
</dbReference>
<evidence type="ECO:0000313" key="3">
    <source>
        <dbReference type="Proteomes" id="UP000002669"/>
    </source>
</evidence>
<dbReference type="RefSeq" id="XP_003173393.1">
    <property type="nucleotide sequence ID" value="XM_003173345.1"/>
</dbReference>
<dbReference type="Gene3D" id="2.60.120.10">
    <property type="entry name" value="Jelly Rolls"/>
    <property type="match status" value="1"/>
</dbReference>
<evidence type="ECO:0000313" key="2">
    <source>
        <dbReference type="EMBL" id="EFR00563.1"/>
    </source>
</evidence>
<dbReference type="VEuPathDB" id="FungiDB:MGYG_03567"/>
<evidence type="ECO:0000259" key="1">
    <source>
        <dbReference type="SMART" id="SM00835"/>
    </source>
</evidence>
<dbReference type="SMART" id="SM00835">
    <property type="entry name" value="Cupin_1"/>
    <property type="match status" value="1"/>
</dbReference>
<gene>
    <name evidence="2" type="ORF">MGYG_03567</name>
</gene>
<dbReference type="InterPro" id="IPR047121">
    <property type="entry name" value="YjiB-like"/>
</dbReference>
<dbReference type="eggNOG" id="ENOG502RXFP">
    <property type="taxonomic scope" value="Eukaryota"/>
</dbReference>
<organism evidence="3">
    <name type="scientific">Arthroderma gypseum (strain ATCC MYA-4604 / CBS 118893)</name>
    <name type="common">Microsporum gypseum</name>
    <dbReference type="NCBI Taxonomy" id="535722"/>
    <lineage>
        <taxon>Eukaryota</taxon>
        <taxon>Fungi</taxon>
        <taxon>Dikarya</taxon>
        <taxon>Ascomycota</taxon>
        <taxon>Pezizomycotina</taxon>
        <taxon>Eurotiomycetes</taxon>
        <taxon>Eurotiomycetidae</taxon>
        <taxon>Onygenales</taxon>
        <taxon>Arthrodermataceae</taxon>
        <taxon>Nannizzia</taxon>
    </lineage>
</organism>
<dbReference type="PIRSF" id="PIRSF019307">
    <property type="entry name" value="UCP019307"/>
    <property type="match status" value="1"/>
</dbReference>
<dbReference type="InParanoid" id="E4USP8"/>
<feature type="domain" description="Cupin type-1" evidence="1">
    <location>
        <begin position="35"/>
        <end position="149"/>
    </location>
</feature>
<dbReference type="AlphaFoldDB" id="E4USP8"/>
<dbReference type="InterPro" id="IPR011051">
    <property type="entry name" value="RmlC_Cupin_sf"/>
</dbReference>
<dbReference type="GeneID" id="10028672"/>
<dbReference type="InterPro" id="IPR006045">
    <property type="entry name" value="Cupin_1"/>
</dbReference>
<accession>E4USP8</accession>
<reference evidence="3" key="1">
    <citation type="journal article" date="2012" name="MBio">
        <title>Comparative genome analysis of Trichophyton rubrum and related dermatophytes reveals candidate genes involved in infection.</title>
        <authorList>
            <person name="Martinez D.A."/>
            <person name="Oliver B.G."/>
            <person name="Graeser Y."/>
            <person name="Goldberg J.M."/>
            <person name="Li W."/>
            <person name="Martinez-Rossi N.M."/>
            <person name="Monod M."/>
            <person name="Shelest E."/>
            <person name="Barton R.C."/>
            <person name="Birch E."/>
            <person name="Brakhage A.A."/>
            <person name="Chen Z."/>
            <person name="Gurr S.J."/>
            <person name="Heiman D."/>
            <person name="Heitman J."/>
            <person name="Kosti I."/>
            <person name="Rossi A."/>
            <person name="Saif S."/>
            <person name="Samalova M."/>
            <person name="Saunders C.W."/>
            <person name="Shea T."/>
            <person name="Summerbell R.C."/>
            <person name="Xu J."/>
            <person name="Young S."/>
            <person name="Zeng Q."/>
            <person name="Birren B.W."/>
            <person name="Cuomo C.A."/>
            <person name="White T.C."/>
        </authorList>
    </citation>
    <scope>NUCLEOTIDE SEQUENCE [LARGE SCALE GENOMIC DNA]</scope>
    <source>
        <strain evidence="3">ATCC MYA-4604 / CBS 118893</strain>
    </source>
</reference>
<dbReference type="SUPFAM" id="SSF51182">
    <property type="entry name" value="RmlC-like cupins"/>
    <property type="match status" value="1"/>
</dbReference>
<sequence length="176" mass="19437">MVRPLEELQVTERQIPAWGNFPNTSIQSKPLLIYQSVFDNSATSETVSEHLEAVGAVVPQWTYSMYPANHFHSNTHEVLSVVTGQAKLCFGHEENPDRFETTVSKGDVIVVPAGVGHCLLEDTRGDFAMVGAYPPGIQWNMCYGEEEVGKEKPIIQSVGWFDRDPIYGDSGPVLAV</sequence>